<gene>
    <name evidence="1" type="ORF">GCM10007914_12290</name>
</gene>
<proteinExistence type="predicted"/>
<dbReference type="Proteomes" id="UP001161408">
    <property type="component" value="Unassembled WGS sequence"/>
</dbReference>
<dbReference type="AlphaFoldDB" id="A0AA37S1D9"/>
<protein>
    <submittedName>
        <fullName evidence="1">Uncharacterized protein</fullName>
    </submittedName>
</protein>
<organism evidence="1 2">
    <name type="scientific">Pseudoalteromonas tetraodonis GFC</name>
    <dbReference type="NCBI Taxonomy" id="1315271"/>
    <lineage>
        <taxon>Bacteria</taxon>
        <taxon>Pseudomonadati</taxon>
        <taxon>Pseudomonadota</taxon>
        <taxon>Gammaproteobacteria</taxon>
        <taxon>Alteromonadales</taxon>
        <taxon>Pseudoalteromonadaceae</taxon>
        <taxon>Pseudoalteromonas</taxon>
    </lineage>
</organism>
<sequence length="775" mass="87863">MDEKTLSFIEKAQSVHGDTYSYNKSIYTGSNIKLTITCKHHGDFEQTPSNHFKYHCSKCSKGAQNKAKLEKASAVYLDKVIAVHHDKYDLSKVNYTGAKNKVTVACLEHGLFEITAQHFLAGSGCKQCGNKNTRLKTIDTASKSFESKARKIHGDMFDYSKVNYKGTTTKVTITCPEHGDYMQTPRKHLEGSGCHKCAIDNSVSRLSTSVFIERAKIVHKNKYNYAKTQFTKSHEGIIITCEEHGDFSQNPHNHLAGAGCKLCANEKITYTTAEFIDRANKKHSSYYSYEKTEYVASKVKVLITCPTHGLFYQKPILHLQGYGCNRCAAIKRGKDSSSSTAEFIQYANFIHDFKWNYDKTKYINNHTKVIITCDTHGDFEQTPGSHKSGKGCPKCGIIKSTESGKVKYEEFLLRAQNVHGDKYLYDLVKYSTYGEKVSIKCLLHGVFNQSPTSHIRGAGCPTCGLESSREKQRIPYNVILKKANEVHNFKYSYAECSDENSERKLLVYCPVHGKFEQKIDAHLKGIGCPKCSCIKRNMQTEEFIDRANAIHRGKYGYEYVDCNGTKRILKIECYKHGIFEQVASQHLKGSGCRDCYVDSTKLTLENYLKDCKKLHGDKYGYSKLEYNTIRDKVIITCHTHGDFLQTAHDHKHGGGCPKCAEYFRNLDNKDPDTPCHIYYLQLKTEHLIFYKVGITTKSVEERFYRLKKDNTKILDQLSALTTLDKAIVAEQTILEEFEEHKLLMSDTLVLSGGGTECFADDVLGMHGLELEDYIT</sequence>
<evidence type="ECO:0000313" key="1">
    <source>
        <dbReference type="EMBL" id="GLQ02348.1"/>
    </source>
</evidence>
<keyword evidence="2" id="KW-1185">Reference proteome</keyword>
<reference evidence="1" key="1">
    <citation type="journal article" date="2014" name="Int. J. Syst. Evol. Microbiol.">
        <title>Complete genome sequence of Corynebacterium casei LMG S-19264T (=DSM 44701T), isolated from a smear-ripened cheese.</title>
        <authorList>
            <consortium name="US DOE Joint Genome Institute (JGI-PGF)"/>
            <person name="Walter F."/>
            <person name="Albersmeier A."/>
            <person name="Kalinowski J."/>
            <person name="Ruckert C."/>
        </authorList>
    </citation>
    <scope>NUCLEOTIDE SEQUENCE</scope>
    <source>
        <strain evidence="1">NBRC 103034</strain>
    </source>
</reference>
<comment type="caution">
    <text evidence="1">The sequence shown here is derived from an EMBL/GenBank/DDBJ whole genome shotgun (WGS) entry which is preliminary data.</text>
</comment>
<evidence type="ECO:0000313" key="2">
    <source>
        <dbReference type="Proteomes" id="UP001161408"/>
    </source>
</evidence>
<accession>A0AA37S1D9</accession>
<reference evidence="1" key="2">
    <citation type="submission" date="2023-01" db="EMBL/GenBank/DDBJ databases">
        <title>Draft genome sequence of Pseudoalteromonas tetraodonis strain NBRC 103034.</title>
        <authorList>
            <person name="Sun Q."/>
            <person name="Mori K."/>
        </authorList>
    </citation>
    <scope>NUCLEOTIDE SEQUENCE</scope>
    <source>
        <strain evidence="1">NBRC 103034</strain>
    </source>
</reference>
<name>A0AA37S1D9_9GAMM</name>
<dbReference type="RefSeq" id="WP_096038331.1">
    <property type="nucleotide sequence ID" value="NZ_BJXY01000045.1"/>
</dbReference>
<dbReference type="EMBL" id="BSNE01000006">
    <property type="protein sequence ID" value="GLQ02348.1"/>
    <property type="molecule type" value="Genomic_DNA"/>
</dbReference>